<organism evidence="1 2">
    <name type="scientific">Smallanthus sonchifolius</name>
    <dbReference type="NCBI Taxonomy" id="185202"/>
    <lineage>
        <taxon>Eukaryota</taxon>
        <taxon>Viridiplantae</taxon>
        <taxon>Streptophyta</taxon>
        <taxon>Embryophyta</taxon>
        <taxon>Tracheophyta</taxon>
        <taxon>Spermatophyta</taxon>
        <taxon>Magnoliopsida</taxon>
        <taxon>eudicotyledons</taxon>
        <taxon>Gunneridae</taxon>
        <taxon>Pentapetalae</taxon>
        <taxon>asterids</taxon>
        <taxon>campanulids</taxon>
        <taxon>Asterales</taxon>
        <taxon>Asteraceae</taxon>
        <taxon>Asteroideae</taxon>
        <taxon>Heliantheae alliance</taxon>
        <taxon>Millerieae</taxon>
        <taxon>Smallanthus</taxon>
    </lineage>
</organism>
<protein>
    <submittedName>
        <fullName evidence="1">Uncharacterized protein</fullName>
    </submittedName>
</protein>
<reference evidence="2" key="1">
    <citation type="journal article" date="2022" name="Mol. Ecol. Resour.">
        <title>The genomes of chicory, endive, great burdock and yacon provide insights into Asteraceae palaeo-polyploidization history and plant inulin production.</title>
        <authorList>
            <person name="Fan W."/>
            <person name="Wang S."/>
            <person name="Wang H."/>
            <person name="Wang A."/>
            <person name="Jiang F."/>
            <person name="Liu H."/>
            <person name="Zhao H."/>
            <person name="Xu D."/>
            <person name="Zhang Y."/>
        </authorList>
    </citation>
    <scope>NUCLEOTIDE SEQUENCE [LARGE SCALE GENOMIC DNA]</scope>
    <source>
        <strain evidence="2">cv. Yunnan</strain>
    </source>
</reference>
<gene>
    <name evidence="1" type="ORF">L1987_81323</name>
</gene>
<accession>A0ACB8YQQ7</accession>
<keyword evidence="2" id="KW-1185">Reference proteome</keyword>
<evidence type="ECO:0000313" key="1">
    <source>
        <dbReference type="EMBL" id="KAI3687623.1"/>
    </source>
</evidence>
<dbReference type="EMBL" id="CM042044">
    <property type="protein sequence ID" value="KAI3687623.1"/>
    <property type="molecule type" value="Genomic_DNA"/>
</dbReference>
<reference evidence="1 2" key="2">
    <citation type="journal article" date="2022" name="Mol. Ecol. Resour.">
        <title>The genomes of chicory, endive, great burdock and yacon provide insights into Asteraceae paleo-polyploidization history and plant inulin production.</title>
        <authorList>
            <person name="Fan W."/>
            <person name="Wang S."/>
            <person name="Wang H."/>
            <person name="Wang A."/>
            <person name="Jiang F."/>
            <person name="Liu H."/>
            <person name="Zhao H."/>
            <person name="Xu D."/>
            <person name="Zhang Y."/>
        </authorList>
    </citation>
    <scope>NUCLEOTIDE SEQUENCE [LARGE SCALE GENOMIC DNA]</scope>
    <source>
        <strain evidence="2">cv. Yunnan</strain>
        <tissue evidence="1">Leaves</tissue>
    </source>
</reference>
<dbReference type="Proteomes" id="UP001056120">
    <property type="component" value="Linkage Group LG27"/>
</dbReference>
<comment type="caution">
    <text evidence="1">The sequence shown here is derived from an EMBL/GenBank/DDBJ whole genome shotgun (WGS) entry which is preliminary data.</text>
</comment>
<evidence type="ECO:0000313" key="2">
    <source>
        <dbReference type="Proteomes" id="UP001056120"/>
    </source>
</evidence>
<sequence>MWKAFSEFGTVSDAYVAKKKDARGNVFGFVRFKGVSNVNGLLSEMSNVKNFEAKLSVSLAKYDRNSGINRKWVDCRAKLFSDLSAIPRARYGTVCSGEARDIETLCNCRVMLDAGGYKVAEILYVEGLKVMLVFKDDNQALEFVQVKDRVWTKFLLSANLWSGQFRRISSLKVVGVPFQLRDKNTFDKVGELFGKIIFPSEFTWSDVDISSGVCYVLTTSGARIEEEVNLIWKNESHSIWVVEELNSWVPSFGGSNLQDTRQAVWMQSPRMVISIIWAILIWGNLSHLGLINKWATPPIPFNSRSRKRPRRAGSSQEYNSNCNSGESVPDLNSPCPNLAVPVSRFPIPDTVISLSGDGVVDEVVPDSMAVGVGDGNLDETELSFKVEETVRVRACHLQERRDQVRSLIKGDGVCNVHP</sequence>
<name>A0ACB8YQQ7_9ASTR</name>
<proteinExistence type="predicted"/>